<dbReference type="Proteomes" id="UP000252266">
    <property type="component" value="Unassembled WGS sequence"/>
</dbReference>
<evidence type="ECO:0000256" key="2">
    <source>
        <dbReference type="ARBA" id="ARBA00022448"/>
    </source>
</evidence>
<dbReference type="NCBIfam" id="NF037995">
    <property type="entry name" value="TRAP_S1"/>
    <property type="match status" value="1"/>
</dbReference>
<dbReference type="GO" id="GO:0015740">
    <property type="term" value="P:C4-dicarboxylate transport"/>
    <property type="evidence" value="ECO:0007669"/>
    <property type="project" value="TreeGrafter"/>
</dbReference>
<dbReference type="Gene3D" id="3.40.190.170">
    <property type="entry name" value="Bacterial extracellular solute-binding protein, family 7"/>
    <property type="match status" value="1"/>
</dbReference>
<protein>
    <submittedName>
        <fullName evidence="5">ABC transporter substrate-binding protein</fullName>
    </submittedName>
    <submittedName>
        <fullName evidence="6">TRAP-type C4-dicarboxylate transport system, substrate-binding protein</fullName>
    </submittedName>
</protein>
<organism evidence="5 8">
    <name type="scientific">Thalassospira xiamenensis</name>
    <dbReference type="NCBI Taxonomy" id="220697"/>
    <lineage>
        <taxon>Bacteria</taxon>
        <taxon>Pseudomonadati</taxon>
        <taxon>Pseudomonadota</taxon>
        <taxon>Alphaproteobacteria</taxon>
        <taxon>Rhodospirillales</taxon>
        <taxon>Thalassospiraceae</taxon>
        <taxon>Thalassospira</taxon>
    </lineage>
</organism>
<dbReference type="Pfam" id="PF03480">
    <property type="entry name" value="DctP"/>
    <property type="match status" value="1"/>
</dbReference>
<dbReference type="InterPro" id="IPR018389">
    <property type="entry name" value="DctP_fam"/>
</dbReference>
<comment type="similarity">
    <text evidence="1">Belongs to the bacterial solute-binding protein 7 family.</text>
</comment>
<dbReference type="Proteomes" id="UP000219068">
    <property type="component" value="Unassembled WGS sequence"/>
</dbReference>
<evidence type="ECO:0000256" key="3">
    <source>
        <dbReference type="ARBA" id="ARBA00022729"/>
    </source>
</evidence>
<dbReference type="PANTHER" id="PTHR33376">
    <property type="match status" value="1"/>
</dbReference>
<name>A0A154KXU3_9PROT</name>
<reference evidence="6 7" key="2">
    <citation type="submission" date="2017-08" db="EMBL/GenBank/DDBJ databases">
        <authorList>
            <person name="de Groot N.N."/>
        </authorList>
    </citation>
    <scope>NUCLEOTIDE SEQUENCE [LARGE SCALE GENOMIC DNA]</scope>
    <source>
        <strain evidence="6 7">USBA 78</strain>
    </source>
</reference>
<sequence length="335" mass="36264">MKIFKRTLSASVAAITLSIAAFGMSSNADAETLKLSHQWSTGDVRHKVAQIIADEVKAANVDLEIQIFPSGSLFKANEQWTPMERGQLDMIVYPLAYAGGRIPATNLTLMPALVKNHDHADRLNNSPFMAKMEELLNENGVVTIAKGWLAGGFASTKGCIRVPDDVKGLQIRAAGKSFEQMLQGAGASIAAMPSSEIYPAMQTGVLDATNTSSSSFVSYRIYEQVKCYTPAGANALWFMYQPVLMSKKTYDGLNDAQKDALAAAAKKAEAFYSEEARKEDAASVTVFKDAGVEIADLTDADFKAWQDLAKQTSYAKFVEETPGGQEMLDMALSVE</sequence>
<accession>A0A154KXU3</accession>
<gene>
    <name evidence="6" type="ORF">SAMN05428964_101957</name>
    <name evidence="5" type="ORF">TH44_17715</name>
</gene>
<dbReference type="GO" id="GO:0055085">
    <property type="term" value="P:transmembrane transport"/>
    <property type="evidence" value="ECO:0007669"/>
    <property type="project" value="InterPro"/>
</dbReference>
<dbReference type="PANTHER" id="PTHR33376:SF7">
    <property type="entry name" value="C4-DICARBOXYLATE-BINDING PROTEIN DCTB"/>
    <property type="match status" value="1"/>
</dbReference>
<evidence type="ECO:0000313" key="6">
    <source>
        <dbReference type="EMBL" id="SOB94254.1"/>
    </source>
</evidence>
<dbReference type="EMBL" id="JPWJ01000010">
    <property type="protein sequence ID" value="RCK47504.1"/>
    <property type="molecule type" value="Genomic_DNA"/>
</dbReference>
<dbReference type="RefSeq" id="WP_062952433.1">
    <property type="nucleotide sequence ID" value="NZ_JPWD01000008.1"/>
</dbReference>
<keyword evidence="3 4" id="KW-0732">Signal</keyword>
<dbReference type="EMBL" id="OBMM01000001">
    <property type="protein sequence ID" value="SOB94254.1"/>
    <property type="molecule type" value="Genomic_DNA"/>
</dbReference>
<evidence type="ECO:0000256" key="1">
    <source>
        <dbReference type="ARBA" id="ARBA00009023"/>
    </source>
</evidence>
<evidence type="ECO:0000313" key="5">
    <source>
        <dbReference type="EMBL" id="RCK47504.1"/>
    </source>
</evidence>
<evidence type="ECO:0000313" key="8">
    <source>
        <dbReference type="Proteomes" id="UP000252266"/>
    </source>
</evidence>
<dbReference type="AlphaFoldDB" id="A0A154KXU3"/>
<dbReference type="InterPro" id="IPR038404">
    <property type="entry name" value="TRAP_DctP_sf"/>
</dbReference>
<keyword evidence="2" id="KW-0813">Transport</keyword>
<feature type="signal peptide" evidence="4">
    <location>
        <begin position="1"/>
        <end position="30"/>
    </location>
</feature>
<evidence type="ECO:0000256" key="4">
    <source>
        <dbReference type="SAM" id="SignalP"/>
    </source>
</evidence>
<reference evidence="5 8" key="1">
    <citation type="submission" date="2014-07" db="EMBL/GenBank/DDBJ databases">
        <title>Draft genome sequence of Thalassospira xiamenensis IB13.</title>
        <authorList>
            <person name="Lai Q."/>
            <person name="Shao Z."/>
        </authorList>
    </citation>
    <scope>NUCLEOTIDE SEQUENCE [LARGE SCALE GENOMIC DNA]</scope>
    <source>
        <strain evidence="5 8">IB13</strain>
    </source>
</reference>
<proteinExistence type="inferred from homology"/>
<feature type="chain" id="PRO_5015051461" evidence="4">
    <location>
        <begin position="31"/>
        <end position="335"/>
    </location>
</feature>
<evidence type="ECO:0000313" key="7">
    <source>
        <dbReference type="Proteomes" id="UP000219068"/>
    </source>
</evidence>